<organism evidence="2 3">
    <name type="scientific">Abeliophyllum distichum</name>
    <dbReference type="NCBI Taxonomy" id="126358"/>
    <lineage>
        <taxon>Eukaryota</taxon>
        <taxon>Viridiplantae</taxon>
        <taxon>Streptophyta</taxon>
        <taxon>Embryophyta</taxon>
        <taxon>Tracheophyta</taxon>
        <taxon>Spermatophyta</taxon>
        <taxon>Magnoliopsida</taxon>
        <taxon>eudicotyledons</taxon>
        <taxon>Gunneridae</taxon>
        <taxon>Pentapetalae</taxon>
        <taxon>asterids</taxon>
        <taxon>lamiids</taxon>
        <taxon>Lamiales</taxon>
        <taxon>Oleaceae</taxon>
        <taxon>Forsythieae</taxon>
        <taxon>Abeliophyllum</taxon>
    </lineage>
</organism>
<evidence type="ECO:0000256" key="1">
    <source>
        <dbReference type="SAM" id="MobiDB-lite"/>
    </source>
</evidence>
<name>A0ABD1TYN5_9LAMI</name>
<comment type="caution">
    <text evidence="2">The sequence shown here is derived from an EMBL/GenBank/DDBJ whole genome shotgun (WGS) entry which is preliminary data.</text>
</comment>
<keyword evidence="3" id="KW-1185">Reference proteome</keyword>
<feature type="compositionally biased region" description="Low complexity" evidence="1">
    <location>
        <begin position="77"/>
        <end position="86"/>
    </location>
</feature>
<feature type="region of interest" description="Disordered" evidence="1">
    <location>
        <begin position="38"/>
        <end position="86"/>
    </location>
</feature>
<dbReference type="AlphaFoldDB" id="A0ABD1TYN5"/>
<reference evidence="3" key="1">
    <citation type="submission" date="2024-07" db="EMBL/GenBank/DDBJ databases">
        <title>Two chromosome-level genome assemblies of Korean endemic species Abeliophyllum distichum and Forsythia ovata (Oleaceae).</title>
        <authorList>
            <person name="Jang H."/>
        </authorList>
    </citation>
    <scope>NUCLEOTIDE SEQUENCE [LARGE SCALE GENOMIC DNA]</scope>
</reference>
<dbReference type="EMBL" id="JBFOLK010000004">
    <property type="protein sequence ID" value="KAL2517837.1"/>
    <property type="molecule type" value="Genomic_DNA"/>
</dbReference>
<proteinExistence type="predicted"/>
<dbReference type="Proteomes" id="UP001604336">
    <property type="component" value="Unassembled WGS sequence"/>
</dbReference>
<accession>A0ABD1TYN5</accession>
<evidence type="ECO:0000313" key="3">
    <source>
        <dbReference type="Proteomes" id="UP001604336"/>
    </source>
</evidence>
<gene>
    <name evidence="2" type="ORF">Adt_14084</name>
</gene>
<protein>
    <submittedName>
        <fullName evidence="2">Uncharacterized protein</fullName>
    </submittedName>
</protein>
<sequence>MSNEISISQKSTDTINHSTLKRIKIIKEQRQWMVKTRGFNMESGPSMQPFKGDEFMGDNKQDEEDIPHLSPTHDISRSSFPSSSSRFSFTKDHYNLLNGRIDDLQHSVDGLTSSLHQVLASQQDLQPSFNMIFPPLPPLEY</sequence>
<evidence type="ECO:0000313" key="2">
    <source>
        <dbReference type="EMBL" id="KAL2517837.1"/>
    </source>
</evidence>
<feature type="compositionally biased region" description="Basic and acidic residues" evidence="1">
    <location>
        <begin position="51"/>
        <end position="60"/>
    </location>
</feature>